<dbReference type="Proteomes" id="UP000000311">
    <property type="component" value="Unassembled WGS sequence"/>
</dbReference>
<name>E1ZVH0_CAMFO</name>
<evidence type="ECO:0000313" key="2">
    <source>
        <dbReference type="Proteomes" id="UP000000311"/>
    </source>
</evidence>
<gene>
    <name evidence="1" type="ORF">EAG_08668</name>
</gene>
<keyword evidence="2" id="KW-1185">Reference proteome</keyword>
<dbReference type="InParanoid" id="E1ZVH0"/>
<dbReference type="AlphaFoldDB" id="E1ZVH0"/>
<proteinExistence type="predicted"/>
<protein>
    <submittedName>
        <fullName evidence="1">Uncharacterized protein</fullName>
    </submittedName>
</protein>
<sequence>MTAGKRISEWILLKEYYCTNSFGSCLLGSLAAYPSGDGSDMHKRVSYLKDSSPGPSQAASIHPGIIPYRISSFNKRIYKIYKVVIKIGMSEKAKNVYRSRDKATKLIYLISVRRAYDIHNTTACMSLPQRVRGLVGHERNNQSYPSIVTPRRICVTFHFDILDR</sequence>
<reference evidence="1 2" key="1">
    <citation type="journal article" date="2010" name="Science">
        <title>Genomic comparison of the ants Camponotus floridanus and Harpegnathos saltator.</title>
        <authorList>
            <person name="Bonasio R."/>
            <person name="Zhang G."/>
            <person name="Ye C."/>
            <person name="Mutti N.S."/>
            <person name="Fang X."/>
            <person name="Qin N."/>
            <person name="Donahue G."/>
            <person name="Yang P."/>
            <person name="Li Q."/>
            <person name="Li C."/>
            <person name="Zhang P."/>
            <person name="Huang Z."/>
            <person name="Berger S.L."/>
            <person name="Reinberg D."/>
            <person name="Wang J."/>
            <person name="Liebig J."/>
        </authorList>
    </citation>
    <scope>NUCLEOTIDE SEQUENCE [LARGE SCALE GENOMIC DNA]</scope>
    <source>
        <strain evidence="2">C129</strain>
    </source>
</reference>
<dbReference type="EMBL" id="GL434534">
    <property type="protein sequence ID" value="EFN74807.1"/>
    <property type="molecule type" value="Genomic_DNA"/>
</dbReference>
<organism evidence="2">
    <name type="scientific">Camponotus floridanus</name>
    <name type="common">Florida carpenter ant</name>
    <dbReference type="NCBI Taxonomy" id="104421"/>
    <lineage>
        <taxon>Eukaryota</taxon>
        <taxon>Metazoa</taxon>
        <taxon>Ecdysozoa</taxon>
        <taxon>Arthropoda</taxon>
        <taxon>Hexapoda</taxon>
        <taxon>Insecta</taxon>
        <taxon>Pterygota</taxon>
        <taxon>Neoptera</taxon>
        <taxon>Endopterygota</taxon>
        <taxon>Hymenoptera</taxon>
        <taxon>Apocrita</taxon>
        <taxon>Aculeata</taxon>
        <taxon>Formicoidea</taxon>
        <taxon>Formicidae</taxon>
        <taxon>Formicinae</taxon>
        <taxon>Camponotus</taxon>
    </lineage>
</organism>
<evidence type="ECO:0000313" key="1">
    <source>
        <dbReference type="EMBL" id="EFN74807.1"/>
    </source>
</evidence>
<accession>E1ZVH0</accession>